<reference evidence="2" key="1">
    <citation type="submission" date="2019-09" db="EMBL/GenBank/DDBJ databases">
        <title>Comparative Genomics of Leptospira interrogans Reveals Genome Plasticity - A Common Adaptive Strategy for Survival in Various Hosts.</title>
        <authorList>
            <person name="Ramli S.R."/>
            <person name="Bunk B."/>
            <person name="Goris M."/>
            <person name="Bhuju S."/>
            <person name="Jarek M."/>
            <person name="Sproer C."/>
            <person name="Mustakim S."/>
            <person name="Strommenger B."/>
            <person name="Pessler F."/>
        </authorList>
    </citation>
    <scope>NUCLEOTIDE SEQUENCE</scope>
    <source>
        <strain evidence="2">782</strain>
        <plasmid evidence="2">p3</plasmid>
    </source>
</reference>
<dbReference type="EMBL" id="CP043890">
    <property type="protein sequence ID" value="QOI45240.1"/>
    <property type="molecule type" value="Genomic_DNA"/>
</dbReference>
<evidence type="ECO:0000259" key="1">
    <source>
        <dbReference type="PROSITE" id="PS50212"/>
    </source>
</evidence>
<dbReference type="PROSITE" id="PS50212">
    <property type="entry name" value="RASGEF_NTER"/>
    <property type="match status" value="1"/>
</dbReference>
<gene>
    <name evidence="2" type="ORF">Lepto782_24020</name>
</gene>
<proteinExistence type="predicted"/>
<accession>A0AAP9WFW8</accession>
<dbReference type="Proteomes" id="UP000663124">
    <property type="component" value="Plasmid p3"/>
</dbReference>
<geneLocation type="plasmid" evidence="2 3">
    <name>p3</name>
</geneLocation>
<keyword evidence="2" id="KW-0614">Plasmid</keyword>
<dbReference type="InterPro" id="IPR000651">
    <property type="entry name" value="Ras-like_Gua-exchang_fac_N"/>
</dbReference>
<protein>
    <recommendedName>
        <fullName evidence="1">N-terminal Ras-GEF domain-containing protein</fullName>
    </recommendedName>
</protein>
<name>A0AAP9WFW8_LEPIR</name>
<dbReference type="AlphaFoldDB" id="A0AAP9WFW8"/>
<dbReference type="RefSeq" id="WP_192505794.1">
    <property type="nucleotide sequence ID" value="NZ_CP043890.1"/>
</dbReference>
<organism evidence="2 3">
    <name type="scientific">Leptospira interrogans serovar Canicola</name>
    <dbReference type="NCBI Taxonomy" id="211880"/>
    <lineage>
        <taxon>Bacteria</taxon>
        <taxon>Pseudomonadati</taxon>
        <taxon>Spirochaetota</taxon>
        <taxon>Spirochaetia</taxon>
        <taxon>Leptospirales</taxon>
        <taxon>Leptospiraceae</taxon>
        <taxon>Leptospira</taxon>
    </lineage>
</organism>
<evidence type="ECO:0000313" key="3">
    <source>
        <dbReference type="Proteomes" id="UP000663124"/>
    </source>
</evidence>
<feature type="domain" description="N-terminal Ras-GEF" evidence="1">
    <location>
        <begin position="201"/>
        <end position="309"/>
    </location>
</feature>
<evidence type="ECO:0000313" key="2">
    <source>
        <dbReference type="EMBL" id="QOI45240.1"/>
    </source>
</evidence>
<dbReference type="InterPro" id="IPR027417">
    <property type="entry name" value="P-loop_NTPase"/>
</dbReference>
<dbReference type="SUPFAM" id="SSF52540">
    <property type="entry name" value="P-loop containing nucleoside triphosphate hydrolases"/>
    <property type="match status" value="1"/>
</dbReference>
<sequence length="309" mass="35998">MNFERIIEAPFRKILIKSNQEKYLMTDVIGNTLYHQSFSKSNVFFEINFNFPINLREKKSYRELMFDKGVYLGHHIGKEANLKISKNKIEISNASFDTNYNYNYNKVFWNYVIKFVLSVQAAENSALSLKGSLLKYGKMNFLLLGRGNSGKTSISKAFLNHGFSLIANTHSIIKDSYVWGFNTWIRVRDSVGKESYELMDSSDRFSDGNLNYIILYEFNSLGKFSVSRPEPSFCRAFILYFSSSIANYDLKEDLADYFRDDNFIKKYEFLSNELKMIEKLVTGIPTYHVTCDIESEESVFELINFLKEL</sequence>